<evidence type="ECO:0000256" key="1">
    <source>
        <dbReference type="SAM" id="MobiDB-lite"/>
    </source>
</evidence>
<name>A0A9P6IQM1_MORAP</name>
<feature type="non-terminal residue" evidence="2">
    <location>
        <position position="1"/>
    </location>
</feature>
<feature type="region of interest" description="Disordered" evidence="1">
    <location>
        <begin position="64"/>
        <end position="93"/>
    </location>
</feature>
<keyword evidence="3" id="KW-1185">Reference proteome</keyword>
<dbReference type="AlphaFoldDB" id="A0A9P6IQM1"/>
<feature type="compositionally biased region" description="Gly residues" evidence="1">
    <location>
        <begin position="66"/>
        <end position="76"/>
    </location>
</feature>
<proteinExistence type="predicted"/>
<reference evidence="2" key="1">
    <citation type="journal article" date="2020" name="Fungal Divers.">
        <title>Resolving the Mortierellaceae phylogeny through synthesis of multi-gene phylogenetics and phylogenomics.</title>
        <authorList>
            <person name="Vandepol N."/>
            <person name="Liber J."/>
            <person name="Desiro A."/>
            <person name="Na H."/>
            <person name="Kennedy M."/>
            <person name="Barry K."/>
            <person name="Grigoriev I.V."/>
            <person name="Miller A.N."/>
            <person name="O'Donnell K."/>
            <person name="Stajich J.E."/>
            <person name="Bonito G."/>
        </authorList>
    </citation>
    <scope>NUCLEOTIDE SEQUENCE</scope>
    <source>
        <strain evidence="2">CK1249</strain>
    </source>
</reference>
<evidence type="ECO:0000313" key="2">
    <source>
        <dbReference type="EMBL" id="KAF9944518.1"/>
    </source>
</evidence>
<sequence length="188" mass="21151">CYLEMYEPIVKEVTELVYSNVWPRFVQSIQRHPSGLPGKFRRTWKAFFGKGPEDQGDEIYYRESGIRGGGRGGCGSHGQDRGQEGGPPQFSQQQRFNGYDLEQMYAGRPLPLPPPPQASYIHGRPSYLTGPDGVPGVIRLRGGSQDDMDYVCEQDIDVSHFGVMQELDLSALQRIVSIIPLVVRQFFL</sequence>
<protein>
    <submittedName>
        <fullName evidence="2">Uncharacterized protein</fullName>
    </submittedName>
</protein>
<comment type="caution">
    <text evidence="2">The sequence shown here is derived from an EMBL/GenBank/DDBJ whole genome shotgun (WGS) entry which is preliminary data.</text>
</comment>
<accession>A0A9P6IQM1</accession>
<dbReference type="OrthoDB" id="196547at2759"/>
<organism evidence="2 3">
    <name type="scientific">Mortierella alpina</name>
    <name type="common">Oleaginous fungus</name>
    <name type="synonym">Mortierella renispora</name>
    <dbReference type="NCBI Taxonomy" id="64518"/>
    <lineage>
        <taxon>Eukaryota</taxon>
        <taxon>Fungi</taxon>
        <taxon>Fungi incertae sedis</taxon>
        <taxon>Mucoromycota</taxon>
        <taxon>Mortierellomycotina</taxon>
        <taxon>Mortierellomycetes</taxon>
        <taxon>Mortierellales</taxon>
        <taxon>Mortierellaceae</taxon>
        <taxon>Mortierella</taxon>
    </lineage>
</organism>
<evidence type="ECO:0000313" key="3">
    <source>
        <dbReference type="Proteomes" id="UP000738359"/>
    </source>
</evidence>
<gene>
    <name evidence="2" type="ORF">BGZ70_004571</name>
</gene>
<dbReference type="EMBL" id="JAAAHY010002413">
    <property type="protein sequence ID" value="KAF9944518.1"/>
    <property type="molecule type" value="Genomic_DNA"/>
</dbReference>
<dbReference type="Proteomes" id="UP000738359">
    <property type="component" value="Unassembled WGS sequence"/>
</dbReference>